<evidence type="ECO:0000313" key="3">
    <source>
        <dbReference type="EMBL" id="KAJ2891453.1"/>
    </source>
</evidence>
<dbReference type="GO" id="GO:0051213">
    <property type="term" value="F:dioxygenase activity"/>
    <property type="evidence" value="ECO:0007669"/>
    <property type="project" value="UniProtKB-KW"/>
</dbReference>
<comment type="caution">
    <text evidence="3">The sequence shown here is derived from an EMBL/GenBank/DDBJ whole genome shotgun (WGS) entry which is preliminary data.</text>
</comment>
<evidence type="ECO:0000256" key="1">
    <source>
        <dbReference type="ARBA" id="ARBA00023002"/>
    </source>
</evidence>
<dbReference type="EMBL" id="JAKWBI020001090">
    <property type="protein sequence ID" value="KAJ2891453.1"/>
    <property type="molecule type" value="Genomic_DNA"/>
</dbReference>
<evidence type="ECO:0000259" key="2">
    <source>
        <dbReference type="Pfam" id="PF02668"/>
    </source>
</evidence>
<reference evidence="3" key="1">
    <citation type="submission" date="2022-07" db="EMBL/GenBank/DDBJ databases">
        <title>Draft genome sequence of Zalerion maritima ATCC 34329, a (micro)plastics degrading marine fungus.</title>
        <authorList>
            <person name="Paco A."/>
            <person name="Goncalves M.F.M."/>
            <person name="Rocha-Santos T.A.P."/>
            <person name="Alves A."/>
        </authorList>
    </citation>
    <scope>NUCLEOTIDE SEQUENCE</scope>
    <source>
        <strain evidence="3">ATCC 34329</strain>
    </source>
</reference>
<dbReference type="InterPro" id="IPR050411">
    <property type="entry name" value="AlphaKG_dependent_hydroxylases"/>
</dbReference>
<keyword evidence="4" id="KW-1185">Reference proteome</keyword>
<proteinExistence type="predicted"/>
<evidence type="ECO:0000313" key="4">
    <source>
        <dbReference type="Proteomes" id="UP001201980"/>
    </source>
</evidence>
<protein>
    <submittedName>
        <fullName evidence="3">TfdA family Taurine catabolism dioxygenase TauD</fullName>
    </submittedName>
</protein>
<keyword evidence="3" id="KW-0223">Dioxygenase</keyword>
<dbReference type="Pfam" id="PF02668">
    <property type="entry name" value="TauD"/>
    <property type="match status" value="1"/>
</dbReference>
<dbReference type="PANTHER" id="PTHR10696">
    <property type="entry name" value="GAMMA-BUTYROBETAINE HYDROXYLASE-RELATED"/>
    <property type="match status" value="1"/>
</dbReference>
<dbReference type="Proteomes" id="UP001201980">
    <property type="component" value="Unassembled WGS sequence"/>
</dbReference>
<dbReference type="InterPro" id="IPR003819">
    <property type="entry name" value="TauD/TfdA-like"/>
</dbReference>
<dbReference type="PANTHER" id="PTHR10696:SF49">
    <property type="entry name" value="TAUD_TFDA-LIKE DOMAIN-CONTAINING PROTEIN"/>
    <property type="match status" value="1"/>
</dbReference>
<dbReference type="InterPro" id="IPR042098">
    <property type="entry name" value="TauD-like_sf"/>
</dbReference>
<gene>
    <name evidence="3" type="ORF">MKZ38_000370</name>
</gene>
<feature type="domain" description="TauD/TfdA-like" evidence="2">
    <location>
        <begin position="87"/>
        <end position="329"/>
    </location>
</feature>
<dbReference type="AlphaFoldDB" id="A0AAD5RFW3"/>
<dbReference type="Gene3D" id="3.60.130.10">
    <property type="entry name" value="Clavaminate synthase-like"/>
    <property type="match status" value="1"/>
</dbReference>
<name>A0AAD5RFW3_9PEZI</name>
<accession>A0AAD5RFW3</accession>
<organism evidence="3 4">
    <name type="scientific">Zalerion maritima</name>
    <dbReference type="NCBI Taxonomy" id="339359"/>
    <lineage>
        <taxon>Eukaryota</taxon>
        <taxon>Fungi</taxon>
        <taxon>Dikarya</taxon>
        <taxon>Ascomycota</taxon>
        <taxon>Pezizomycotina</taxon>
        <taxon>Sordariomycetes</taxon>
        <taxon>Lulworthiomycetidae</taxon>
        <taxon>Lulworthiales</taxon>
        <taxon>Lulworthiaceae</taxon>
        <taxon>Zalerion</taxon>
    </lineage>
</organism>
<sequence>MSSVSVAAIGPVTAPTAQGARSAVCEISGIPEGFPTKLDSELAWVGADIKFPDYVYHLTETDIAELEKAYDNFMKLELDGDNVDGSNFVLPTLGPKLRGMSKEIYAGLGFVLIRGLDVKKYQVEQLTIMYMGMQSHIASERGRQDVVGNILVHIIPDKSTEMRAAHHRHSTDAIGFHNEEACDVVGWLTRNTAVSGGKCVISSAYQVYNELAAARPDIIRTLAKGDWPFSMPHFKCRPIIFYEDGNLITNFGRAPLVGSAAHPRPKRYPIVNKSQLEALDAIQAIAYNNKYEIQTQPGDIHFINNLAVFHSREGFVDGMSQKRHLVRTWNRDTENGWKIPEALAREYIDAYDPEAPIVCQPEPIPDADFPLRSQPN</sequence>
<keyword evidence="1" id="KW-0560">Oxidoreductase</keyword>
<dbReference type="SUPFAM" id="SSF51197">
    <property type="entry name" value="Clavaminate synthase-like"/>
    <property type="match status" value="1"/>
</dbReference>